<comment type="pathway">
    <text evidence="9">Porphyrin-containing compound metabolism; heme O biosynthesis; heme O from protoheme: step 1/1.</text>
</comment>
<dbReference type="InterPro" id="IPR000537">
    <property type="entry name" value="UbiA_prenyltransferase"/>
</dbReference>
<comment type="similarity">
    <text evidence="9">Belongs to the UbiA prenyltransferase family. Protoheme IX farnesyltransferase subfamily.</text>
</comment>
<keyword evidence="2 9" id="KW-1003">Cell membrane</keyword>
<keyword evidence="3 9" id="KW-0808">Transferase</keyword>
<feature type="transmembrane region" description="Helical" evidence="9">
    <location>
        <begin position="90"/>
        <end position="108"/>
    </location>
</feature>
<feature type="transmembrane region" description="Helical" evidence="9">
    <location>
        <begin position="115"/>
        <end position="136"/>
    </location>
</feature>
<dbReference type="GO" id="GO:0008495">
    <property type="term" value="F:protoheme IX farnesyltransferase activity"/>
    <property type="evidence" value="ECO:0007669"/>
    <property type="project" value="UniProtKB-UniRule"/>
</dbReference>
<reference evidence="10 11" key="1">
    <citation type="submission" date="2015-12" db="EMBL/GenBank/DDBJ databases">
        <title>Complete genome of Lacimicrobium alkaliphilum KCTC 32984.</title>
        <authorList>
            <person name="Kim S.-G."/>
            <person name="Lee Y.-J."/>
        </authorList>
    </citation>
    <scope>NUCLEOTIDE SEQUENCE [LARGE SCALE GENOMIC DNA]</scope>
    <source>
        <strain evidence="10 11">YelD216</strain>
    </source>
</reference>
<sequence length="269" mass="29334">MVTFTTLVGYLLNADGNIYSGAVTLLLCGTSSIAMGANGLNQWWEQERDALMLRTRTRPLPSGKLSSTHALTVCLFWSVAGFMLLLQLNLLTALLAAFVWFSYLFLYTPLKTRSALAILAGAITGALPPVMGWTAASGEVGLAAWALGCILYIWQIPHFLALAALYQQDYHRGGYRMLPDNPEHDHATRSIIVVFSAALLVISLLAPALGLGGMIFFVCALAGGGWLLIQALQLLREFSRPRARKLFVATILYLPIIMCALLLDLLFKS</sequence>
<dbReference type="Proteomes" id="UP000068447">
    <property type="component" value="Chromosome"/>
</dbReference>
<dbReference type="KEGG" id="lal:AT746_15230"/>
<accession>A0A0U3B5V5</accession>
<evidence type="ECO:0000313" key="10">
    <source>
        <dbReference type="EMBL" id="ALT00497.1"/>
    </source>
</evidence>
<dbReference type="EMBL" id="CP013650">
    <property type="protein sequence ID" value="ALT00497.1"/>
    <property type="molecule type" value="Genomic_DNA"/>
</dbReference>
<keyword evidence="4 9" id="KW-0812">Transmembrane</keyword>
<dbReference type="InterPro" id="IPR044878">
    <property type="entry name" value="UbiA_sf"/>
</dbReference>
<evidence type="ECO:0000256" key="3">
    <source>
        <dbReference type="ARBA" id="ARBA00022679"/>
    </source>
</evidence>
<feature type="transmembrane region" description="Helical" evidence="9">
    <location>
        <begin position="142"/>
        <end position="166"/>
    </location>
</feature>
<evidence type="ECO:0000256" key="1">
    <source>
        <dbReference type="ARBA" id="ARBA00004141"/>
    </source>
</evidence>
<dbReference type="STRING" id="1526571.AT746_15230"/>
<evidence type="ECO:0000256" key="8">
    <source>
        <dbReference type="ARBA" id="ARBA00047690"/>
    </source>
</evidence>
<organism evidence="10 11">
    <name type="scientific">Lacimicrobium alkaliphilum</name>
    <dbReference type="NCBI Taxonomy" id="1526571"/>
    <lineage>
        <taxon>Bacteria</taxon>
        <taxon>Pseudomonadati</taxon>
        <taxon>Pseudomonadota</taxon>
        <taxon>Gammaproteobacteria</taxon>
        <taxon>Alteromonadales</taxon>
        <taxon>Alteromonadaceae</taxon>
        <taxon>Lacimicrobium</taxon>
    </lineage>
</organism>
<evidence type="ECO:0000256" key="2">
    <source>
        <dbReference type="ARBA" id="ARBA00022475"/>
    </source>
</evidence>
<proteinExistence type="inferred from homology"/>
<feature type="transmembrane region" description="Helical" evidence="9">
    <location>
        <begin position="214"/>
        <end position="234"/>
    </location>
</feature>
<comment type="subcellular location">
    <subcellularLocation>
        <location evidence="9">Cell membrane</location>
        <topology evidence="9">Multi-pass membrane protein</topology>
    </subcellularLocation>
    <subcellularLocation>
        <location evidence="1">Membrane</location>
        <topology evidence="1">Multi-pass membrane protein</topology>
    </subcellularLocation>
</comment>
<evidence type="ECO:0000256" key="5">
    <source>
        <dbReference type="ARBA" id="ARBA00022989"/>
    </source>
</evidence>
<keyword evidence="11" id="KW-1185">Reference proteome</keyword>
<dbReference type="EC" id="2.5.1.141" evidence="9"/>
<comment type="miscellaneous">
    <text evidence="9">Carbon 2 of the heme B porphyrin ring is defined according to the Fischer nomenclature.</text>
</comment>
<feature type="transmembrane region" description="Helical" evidence="9">
    <location>
        <begin position="65"/>
        <end position="84"/>
    </location>
</feature>
<keyword evidence="6 9" id="KW-0350">Heme biosynthesis</keyword>
<evidence type="ECO:0000313" key="11">
    <source>
        <dbReference type="Proteomes" id="UP000068447"/>
    </source>
</evidence>
<dbReference type="UniPathway" id="UPA00834">
    <property type="reaction ID" value="UER00712"/>
</dbReference>
<comment type="catalytic activity">
    <reaction evidence="8 9">
        <text>heme b + (2E,6E)-farnesyl diphosphate + H2O = Fe(II)-heme o + diphosphate</text>
        <dbReference type="Rhea" id="RHEA:28070"/>
        <dbReference type="ChEBI" id="CHEBI:15377"/>
        <dbReference type="ChEBI" id="CHEBI:33019"/>
        <dbReference type="ChEBI" id="CHEBI:60344"/>
        <dbReference type="ChEBI" id="CHEBI:60530"/>
        <dbReference type="ChEBI" id="CHEBI:175763"/>
        <dbReference type="EC" id="2.5.1.141"/>
    </reaction>
</comment>
<evidence type="ECO:0000256" key="9">
    <source>
        <dbReference type="HAMAP-Rule" id="MF_00154"/>
    </source>
</evidence>
<comment type="function">
    <text evidence="9">Converts heme B (protoheme IX) to heme O by substitution of the vinyl group on carbon 2 of heme B porphyrin ring with a hydroxyethyl farnesyl side group.</text>
</comment>
<evidence type="ECO:0000256" key="4">
    <source>
        <dbReference type="ARBA" id="ARBA00022692"/>
    </source>
</evidence>
<feature type="transmembrane region" description="Helical" evidence="9">
    <location>
        <begin position="187"/>
        <end position="208"/>
    </location>
</feature>
<dbReference type="Pfam" id="PF01040">
    <property type="entry name" value="UbiA"/>
    <property type="match status" value="1"/>
</dbReference>
<name>A0A0U3B5V5_9ALTE</name>
<dbReference type="NCBIfam" id="TIGR01473">
    <property type="entry name" value="cyoE_ctaB"/>
    <property type="match status" value="1"/>
</dbReference>
<keyword evidence="7 9" id="KW-0472">Membrane</keyword>
<gene>
    <name evidence="9" type="primary">cyoE</name>
    <name evidence="10" type="ORF">AT746_15230</name>
</gene>
<evidence type="ECO:0000256" key="6">
    <source>
        <dbReference type="ARBA" id="ARBA00023133"/>
    </source>
</evidence>
<dbReference type="GO" id="GO:0005886">
    <property type="term" value="C:plasma membrane"/>
    <property type="evidence" value="ECO:0007669"/>
    <property type="project" value="UniProtKB-SubCell"/>
</dbReference>
<dbReference type="PANTHER" id="PTHR43448">
    <property type="entry name" value="PROTOHEME IX FARNESYLTRANSFERASE, MITOCHONDRIAL"/>
    <property type="match status" value="1"/>
</dbReference>
<dbReference type="PANTHER" id="PTHR43448:SF2">
    <property type="entry name" value="PROTOHEME IX FARNESYLTRANSFERASE, MITOCHONDRIAL"/>
    <property type="match status" value="1"/>
</dbReference>
<evidence type="ECO:0000256" key="7">
    <source>
        <dbReference type="ARBA" id="ARBA00023136"/>
    </source>
</evidence>
<protein>
    <recommendedName>
        <fullName evidence="9">Protoheme IX farnesyltransferase</fullName>
        <ecNumber evidence="9">2.5.1.141</ecNumber>
    </recommendedName>
    <alternativeName>
        <fullName evidence="9">Heme B farnesyltransferase</fullName>
    </alternativeName>
    <alternativeName>
        <fullName evidence="9">Heme O synthase</fullName>
    </alternativeName>
</protein>
<keyword evidence="5 9" id="KW-1133">Transmembrane helix</keyword>
<dbReference type="CDD" id="cd13957">
    <property type="entry name" value="PT_UbiA_Cox10"/>
    <property type="match status" value="1"/>
</dbReference>
<dbReference type="InterPro" id="IPR006369">
    <property type="entry name" value="Protohaem_IX_farnesylTrfase"/>
</dbReference>
<feature type="transmembrane region" description="Helical" evidence="9">
    <location>
        <begin position="18"/>
        <end position="44"/>
    </location>
</feature>
<dbReference type="AlphaFoldDB" id="A0A0U3B5V5"/>
<dbReference type="Gene3D" id="1.10.357.140">
    <property type="entry name" value="UbiA prenyltransferase"/>
    <property type="match status" value="1"/>
</dbReference>
<dbReference type="GO" id="GO:0006784">
    <property type="term" value="P:heme A biosynthetic process"/>
    <property type="evidence" value="ECO:0007669"/>
    <property type="project" value="TreeGrafter"/>
</dbReference>
<feature type="transmembrane region" description="Helical" evidence="9">
    <location>
        <begin position="246"/>
        <end position="267"/>
    </location>
</feature>
<dbReference type="HAMAP" id="MF_00154">
    <property type="entry name" value="CyoE_CtaB"/>
    <property type="match status" value="1"/>
</dbReference>
<dbReference type="GO" id="GO:0048034">
    <property type="term" value="P:heme O biosynthetic process"/>
    <property type="evidence" value="ECO:0007669"/>
    <property type="project" value="UniProtKB-UniRule"/>
</dbReference>